<accession>A0A8H9IZ27</accession>
<keyword evidence="2" id="KW-1185">Reference proteome</keyword>
<protein>
    <submittedName>
        <fullName evidence="1">Uncharacterized protein</fullName>
    </submittedName>
</protein>
<dbReference type="EMBL" id="BNAV01000003">
    <property type="protein sequence ID" value="GHF49619.1"/>
    <property type="molecule type" value="Genomic_DNA"/>
</dbReference>
<reference evidence="1" key="2">
    <citation type="submission" date="2020-09" db="EMBL/GenBank/DDBJ databases">
        <authorList>
            <person name="Sun Q."/>
            <person name="Zhou Y."/>
        </authorList>
    </citation>
    <scope>NUCLEOTIDE SEQUENCE</scope>
    <source>
        <strain evidence="1">CGMCC 4.7679</strain>
    </source>
</reference>
<name>A0A8H9IZ27_9PSEU</name>
<proteinExistence type="predicted"/>
<comment type="caution">
    <text evidence="1">The sequence shown here is derived from an EMBL/GenBank/DDBJ whole genome shotgun (WGS) entry which is preliminary data.</text>
</comment>
<dbReference type="AlphaFoldDB" id="A0A8H9IZ27"/>
<sequence length="63" mass="7023">MLGPMLSENDFCPVGARVRVLSRHRTSEGEVRYLRCDCGVIRLVVVPPGHQNSVHTLRVVPGR</sequence>
<organism evidence="1 2">
    <name type="scientific">Amycolatopsis bartoniae</name>
    <dbReference type="NCBI Taxonomy" id="941986"/>
    <lineage>
        <taxon>Bacteria</taxon>
        <taxon>Bacillati</taxon>
        <taxon>Actinomycetota</taxon>
        <taxon>Actinomycetes</taxon>
        <taxon>Pseudonocardiales</taxon>
        <taxon>Pseudonocardiaceae</taxon>
        <taxon>Amycolatopsis</taxon>
    </lineage>
</organism>
<dbReference type="Proteomes" id="UP000658656">
    <property type="component" value="Unassembled WGS sequence"/>
</dbReference>
<evidence type="ECO:0000313" key="1">
    <source>
        <dbReference type="EMBL" id="GHF49619.1"/>
    </source>
</evidence>
<evidence type="ECO:0000313" key="2">
    <source>
        <dbReference type="Proteomes" id="UP000658656"/>
    </source>
</evidence>
<gene>
    <name evidence="1" type="ORF">GCM10017566_23210</name>
</gene>
<reference evidence="1" key="1">
    <citation type="journal article" date="2014" name="Int. J. Syst. Evol. Microbiol.">
        <title>Complete genome sequence of Corynebacterium casei LMG S-19264T (=DSM 44701T), isolated from a smear-ripened cheese.</title>
        <authorList>
            <consortium name="US DOE Joint Genome Institute (JGI-PGF)"/>
            <person name="Walter F."/>
            <person name="Albersmeier A."/>
            <person name="Kalinowski J."/>
            <person name="Ruckert C."/>
        </authorList>
    </citation>
    <scope>NUCLEOTIDE SEQUENCE</scope>
    <source>
        <strain evidence="1">CGMCC 4.7679</strain>
    </source>
</reference>